<feature type="compositionally biased region" description="Polar residues" evidence="9">
    <location>
        <begin position="268"/>
        <end position="280"/>
    </location>
</feature>
<keyword evidence="12" id="KW-1185">Reference proteome</keyword>
<keyword evidence="4" id="KW-0067">ATP-binding</keyword>
<dbReference type="Pfam" id="PF00004">
    <property type="entry name" value="AAA"/>
    <property type="match status" value="1"/>
</dbReference>
<feature type="region of interest" description="Disordered" evidence="9">
    <location>
        <begin position="1"/>
        <end position="153"/>
    </location>
</feature>
<dbReference type="Gene3D" id="1.10.8.60">
    <property type="match status" value="1"/>
</dbReference>
<evidence type="ECO:0000256" key="3">
    <source>
        <dbReference type="ARBA" id="ARBA00022741"/>
    </source>
</evidence>
<evidence type="ECO:0000256" key="5">
    <source>
        <dbReference type="ARBA" id="ARBA00023125"/>
    </source>
</evidence>
<dbReference type="Proteomes" id="UP001164746">
    <property type="component" value="Chromosome 2"/>
</dbReference>
<evidence type="ECO:0000256" key="4">
    <source>
        <dbReference type="ARBA" id="ARBA00022840"/>
    </source>
</evidence>
<dbReference type="SMART" id="SM00382">
    <property type="entry name" value="AAA"/>
    <property type="match status" value="1"/>
</dbReference>
<dbReference type="PANTHER" id="PTHR46765">
    <property type="entry name" value="P-LOOP CONTAINING NUCLEOSIDE TRIPHOSPHATE HYDROLASES SUPERFAMILY PROTEIN"/>
    <property type="match status" value="1"/>
</dbReference>
<evidence type="ECO:0000256" key="9">
    <source>
        <dbReference type="SAM" id="MobiDB-lite"/>
    </source>
</evidence>
<dbReference type="InterPro" id="IPR003593">
    <property type="entry name" value="AAA+_ATPase"/>
</dbReference>
<evidence type="ECO:0000256" key="2">
    <source>
        <dbReference type="ARBA" id="ARBA00022705"/>
    </source>
</evidence>
<dbReference type="EMBL" id="CP111013">
    <property type="protein sequence ID" value="WAQ96380.1"/>
    <property type="molecule type" value="Genomic_DNA"/>
</dbReference>
<proteinExistence type="inferred from homology"/>
<sequence>MDEYEDDFADEWEALQDIEPTSTKPRRSLNFATPRNKVLQNSIDDEIGSPVQPVTALLNSGQKKRQREKGSQSDSDLEYDDEDFKSSAPVTKRSKPDPVYEDDELWGDDPLQEKLLSPKIKPRSLYDNKGSKKGSTGSKFISSEPLEQDSDSPDKKLIELILEHRSKSGRELRLDTEGNRNESLIDSYDYDRVRVLRRIPGSAYLATTGTDGSRVYMTVKDDLQYEQQRRSKLLEETQSLSENIHRQLNDRDQGFESSEDDDDKENFPNHQGPQSVLNTGPQRHLWVEKYTPRQYTDLLSEEMWDYVVFGKELPVKLKEKKKEDFKKKKWGQPDIQEELDKHHRPLQKVALLCGPPGLGKTTLAHIIAKHAGYNVIEMNASDDRSAEVFKNKIESATQMKAVLGADPRPNCLVIDEIDGAPQAAINVLLNVIRKTDVQEVSKEGKKKKKEEGGILRRPMICICNDQYVPALRQLRMNALVINFPQTDPTKLAARLYEVISMERVRSDMNTLLALCEKTDNDIRSCLNTLQFIRGQCKELTMQNVQSLTVGQKDSHKNLFSVQKFVNLQESGMKDMVLNTTLPARFSNILSLVIGAGETDKLTQGLFENYLECKFKDPYMDGVSMATDWLCFSDEVNQYIQHKQDYRLMPYLSYLALTFHFLFASNSPPKIQYPHSMVDCNQRRLKSENLVSSMLVDMLPSVRKFLNLHTVTEDILPPLMDVIQPMFRPVNTQLYSAREKEELRQLVNVMISYNMTYIQEKTPDGQYNYALEPHVDEVTRFPNMKQHRQLSYASRQLVAREQVKDFFGRVVKRSSPETKSSISDIWFHFQSGYSNAVRRTVRVKEFL</sequence>
<feature type="domain" description="AAA+ ATPase" evidence="10">
    <location>
        <begin position="346"/>
        <end position="505"/>
    </location>
</feature>
<accession>A0ABY7DN14</accession>
<keyword evidence="3" id="KW-0547">Nucleotide-binding</keyword>
<feature type="region of interest" description="Disordered" evidence="9">
    <location>
        <begin position="244"/>
        <end position="280"/>
    </location>
</feature>
<evidence type="ECO:0000259" key="10">
    <source>
        <dbReference type="SMART" id="SM00382"/>
    </source>
</evidence>
<feature type="compositionally biased region" description="Acidic residues" evidence="9">
    <location>
        <begin position="1"/>
        <end position="16"/>
    </location>
</feature>
<keyword evidence="7" id="KW-0131">Cell cycle</keyword>
<evidence type="ECO:0000313" key="12">
    <source>
        <dbReference type="Proteomes" id="UP001164746"/>
    </source>
</evidence>
<organism evidence="11 12">
    <name type="scientific">Mya arenaria</name>
    <name type="common">Soft-shell clam</name>
    <dbReference type="NCBI Taxonomy" id="6604"/>
    <lineage>
        <taxon>Eukaryota</taxon>
        <taxon>Metazoa</taxon>
        <taxon>Spiralia</taxon>
        <taxon>Lophotrochozoa</taxon>
        <taxon>Mollusca</taxon>
        <taxon>Bivalvia</taxon>
        <taxon>Autobranchia</taxon>
        <taxon>Heteroconchia</taxon>
        <taxon>Euheterodonta</taxon>
        <taxon>Imparidentia</taxon>
        <taxon>Neoheterodontei</taxon>
        <taxon>Myida</taxon>
        <taxon>Myoidea</taxon>
        <taxon>Myidae</taxon>
        <taxon>Mya</taxon>
    </lineage>
</organism>
<protein>
    <submittedName>
        <fullName evidence="11">CTF18-like protein</fullName>
    </submittedName>
</protein>
<reference evidence="11" key="1">
    <citation type="submission" date="2022-11" db="EMBL/GenBank/DDBJ databases">
        <title>Centuries of genome instability and evolution in soft-shell clam transmissible cancer (bioRxiv).</title>
        <authorList>
            <person name="Hart S.F.M."/>
            <person name="Yonemitsu M.A."/>
            <person name="Giersch R.M."/>
            <person name="Beal B.F."/>
            <person name="Arriagada G."/>
            <person name="Davis B.W."/>
            <person name="Ostrander E.A."/>
            <person name="Goff S.P."/>
            <person name="Metzger M.J."/>
        </authorList>
    </citation>
    <scope>NUCLEOTIDE SEQUENCE</scope>
    <source>
        <strain evidence="11">MELC-2E11</strain>
        <tissue evidence="11">Siphon/mantle</tissue>
    </source>
</reference>
<dbReference type="CDD" id="cd18140">
    <property type="entry name" value="HLD_clamp_RFC"/>
    <property type="match status" value="1"/>
</dbReference>
<dbReference type="Gene3D" id="3.40.50.300">
    <property type="entry name" value="P-loop containing nucleotide triphosphate hydrolases"/>
    <property type="match status" value="1"/>
</dbReference>
<dbReference type="InterPro" id="IPR027417">
    <property type="entry name" value="P-loop_NTPase"/>
</dbReference>
<keyword evidence="5" id="KW-0238">DNA-binding</keyword>
<dbReference type="InterPro" id="IPR003959">
    <property type="entry name" value="ATPase_AAA_core"/>
</dbReference>
<dbReference type="PANTHER" id="PTHR46765:SF1">
    <property type="entry name" value="P-LOOP CONTAINING NUCLEOSIDE TRIPHOSPHATE HYDROLASES SUPERFAMILY PROTEIN"/>
    <property type="match status" value="1"/>
</dbReference>
<comment type="similarity">
    <text evidence="8">Belongs to the activator 1 small subunits family. CTF18 subfamily.</text>
</comment>
<dbReference type="CDD" id="cd00009">
    <property type="entry name" value="AAA"/>
    <property type="match status" value="1"/>
</dbReference>
<evidence type="ECO:0000256" key="7">
    <source>
        <dbReference type="ARBA" id="ARBA00023306"/>
    </source>
</evidence>
<feature type="compositionally biased region" description="Polar residues" evidence="9">
    <location>
        <begin position="30"/>
        <end position="42"/>
    </location>
</feature>
<evidence type="ECO:0000313" key="11">
    <source>
        <dbReference type="EMBL" id="WAQ96380.1"/>
    </source>
</evidence>
<feature type="compositionally biased region" description="Basic and acidic residues" evidence="9">
    <location>
        <begin position="244"/>
        <end position="254"/>
    </location>
</feature>
<dbReference type="InterPro" id="IPR047854">
    <property type="entry name" value="RFC_lid"/>
</dbReference>
<dbReference type="SUPFAM" id="SSF52540">
    <property type="entry name" value="P-loop containing nucleoside triphosphate hydrolases"/>
    <property type="match status" value="1"/>
</dbReference>
<evidence type="ECO:0000256" key="6">
    <source>
        <dbReference type="ARBA" id="ARBA00023242"/>
    </source>
</evidence>
<feature type="compositionally biased region" description="Low complexity" evidence="9">
    <location>
        <begin position="133"/>
        <end position="143"/>
    </location>
</feature>
<evidence type="ECO:0000256" key="1">
    <source>
        <dbReference type="ARBA" id="ARBA00004123"/>
    </source>
</evidence>
<keyword evidence="2" id="KW-0235">DNA replication</keyword>
<keyword evidence="6" id="KW-0539">Nucleus</keyword>
<comment type="subcellular location">
    <subcellularLocation>
        <location evidence="1">Nucleus</location>
    </subcellularLocation>
</comment>
<evidence type="ECO:0000256" key="8">
    <source>
        <dbReference type="ARBA" id="ARBA00043975"/>
    </source>
</evidence>
<gene>
    <name evidence="11" type="ORF">MAR_029070</name>
</gene>
<dbReference type="InterPro" id="IPR053016">
    <property type="entry name" value="CTF18-RFC_complex"/>
</dbReference>
<name>A0ABY7DN14_MYAAR</name>